<proteinExistence type="predicted"/>
<gene>
    <name evidence="1" type="ORF">EFK07_23335</name>
</gene>
<dbReference type="Proteomes" id="UP000278162">
    <property type="component" value="Unassembled WGS sequence"/>
</dbReference>
<sequence>MLARLAGNATHLKMMGANPLEKTATKSNIADGQRLGRGFGEVFTSFIAVPASSRVNPLLQGLRRFQAQCSTCRSGFTREEAGTGK</sequence>
<accession>A0A3M8SRV6</accession>
<evidence type="ECO:0000313" key="1">
    <source>
        <dbReference type="EMBL" id="RNF83503.1"/>
    </source>
</evidence>
<dbReference type="EMBL" id="RJAI01000062">
    <property type="protein sequence ID" value="RNF83503.1"/>
    <property type="molecule type" value="Genomic_DNA"/>
</dbReference>
<organism evidence="1 2">
    <name type="scientific">Pseudomonas putida</name>
    <name type="common">Arthrobacter siderocapsulatus</name>
    <dbReference type="NCBI Taxonomy" id="303"/>
    <lineage>
        <taxon>Bacteria</taxon>
        <taxon>Pseudomonadati</taxon>
        <taxon>Pseudomonadota</taxon>
        <taxon>Gammaproteobacteria</taxon>
        <taxon>Pseudomonadales</taxon>
        <taxon>Pseudomonadaceae</taxon>
        <taxon>Pseudomonas</taxon>
    </lineage>
</organism>
<comment type="caution">
    <text evidence="1">The sequence shown here is derived from an EMBL/GenBank/DDBJ whole genome shotgun (WGS) entry which is preliminary data.</text>
</comment>
<reference evidence="1 2" key="1">
    <citation type="submission" date="2018-10" db="EMBL/GenBank/DDBJ databases">
        <title>An outbreak of IMP-63 producing strain in France.</title>
        <authorList>
            <person name="Bour M."/>
            <person name="Liapis E."/>
            <person name="Plesiat P."/>
        </authorList>
    </citation>
    <scope>NUCLEOTIDE SEQUENCE [LARGE SCALE GENOMIC DNA]</scope>
    <source>
        <strain evidence="1 2">12917</strain>
    </source>
</reference>
<dbReference type="AlphaFoldDB" id="A0A3M8SRV6"/>
<protein>
    <submittedName>
        <fullName evidence="1">Uncharacterized protein</fullName>
    </submittedName>
</protein>
<name>A0A3M8SRV6_PSEPU</name>
<evidence type="ECO:0000313" key="2">
    <source>
        <dbReference type="Proteomes" id="UP000278162"/>
    </source>
</evidence>